<organism evidence="1 2">
    <name type="scientific">Actinomadura macrotermitis</name>
    <dbReference type="NCBI Taxonomy" id="2585200"/>
    <lineage>
        <taxon>Bacteria</taxon>
        <taxon>Bacillati</taxon>
        <taxon>Actinomycetota</taxon>
        <taxon>Actinomycetes</taxon>
        <taxon>Streptosporangiales</taxon>
        <taxon>Thermomonosporaceae</taxon>
        <taxon>Actinomadura</taxon>
    </lineage>
</organism>
<gene>
    <name evidence="1" type="ORF">ACRB68_47440</name>
</gene>
<proteinExistence type="predicted"/>
<dbReference type="RefSeq" id="WP_153536035.1">
    <property type="nucleotide sequence ID" value="NZ_WEGH01000003.1"/>
</dbReference>
<accession>A0A7K0BZP6</accession>
<sequence>MRSSYLAWDDAVALFEERSLPESAYRNLYQEEYILVPGPATVTGELPLDDHDQTPWRHDTPDPATGYIVDGDLTIDGGLVDVDDGAAALVVLGDLRAGDVYLEGDAKLIVRGDVTARTFVGDMTDKLVMVHGDLRATVAIFWNGFCPDLVTGVLHGRTLAPSYLDLSTAPIGGLLDPAPGAPLGDLLVPELLVDGAPGEDDFTEIGVRGGVLRERALDGLPLTRTP</sequence>
<dbReference type="OrthoDB" id="3681121at2"/>
<name>A0A7K0BZP6_9ACTN</name>
<evidence type="ECO:0000313" key="2">
    <source>
        <dbReference type="Proteomes" id="UP000487268"/>
    </source>
</evidence>
<dbReference type="Proteomes" id="UP000487268">
    <property type="component" value="Unassembled WGS sequence"/>
</dbReference>
<comment type="caution">
    <text evidence="1">The sequence shown here is derived from an EMBL/GenBank/DDBJ whole genome shotgun (WGS) entry which is preliminary data.</text>
</comment>
<protein>
    <submittedName>
        <fullName evidence="1">Uncharacterized protein</fullName>
    </submittedName>
</protein>
<reference evidence="1 2" key="1">
    <citation type="submission" date="2019-10" db="EMBL/GenBank/DDBJ databases">
        <title>Actinomadura rubteroloni sp. nov. and Actinomadura macrotermitis sp. nov., isolated from the gut of fungus growing-termite Macrotermes natalensis.</title>
        <authorList>
            <person name="Benndorf R."/>
            <person name="Martin K."/>
            <person name="Kuefner M."/>
            <person name="De Beer W."/>
            <person name="Kaster A.-K."/>
            <person name="Vollmers J."/>
            <person name="Poulsen M."/>
            <person name="Beemelmanns C."/>
        </authorList>
    </citation>
    <scope>NUCLEOTIDE SEQUENCE [LARGE SCALE GENOMIC DNA]</scope>
    <source>
        <strain evidence="1 2">RB68</strain>
    </source>
</reference>
<keyword evidence="2" id="KW-1185">Reference proteome</keyword>
<dbReference type="EMBL" id="WEGH01000003">
    <property type="protein sequence ID" value="MQY06649.1"/>
    <property type="molecule type" value="Genomic_DNA"/>
</dbReference>
<evidence type="ECO:0000313" key="1">
    <source>
        <dbReference type="EMBL" id="MQY06649.1"/>
    </source>
</evidence>
<dbReference type="AlphaFoldDB" id="A0A7K0BZP6"/>